<dbReference type="NCBIfam" id="NF000612">
    <property type="entry name" value="PRK00019.1"/>
    <property type="match status" value="1"/>
</dbReference>
<evidence type="ECO:0000256" key="3">
    <source>
        <dbReference type="ARBA" id="ARBA00022730"/>
    </source>
</evidence>
<dbReference type="EMBL" id="LR217695">
    <property type="protein sequence ID" value="VFP78386.1"/>
    <property type="molecule type" value="Genomic_DNA"/>
</dbReference>
<dbReference type="NCBIfam" id="TIGR00105">
    <property type="entry name" value="L31"/>
    <property type="match status" value="1"/>
</dbReference>
<keyword evidence="8" id="KW-0479">Metal-binding</keyword>
<keyword evidence="4 8" id="KW-0694">RNA-binding</keyword>
<comment type="cofactor">
    <cofactor evidence="8">
        <name>Zn(2+)</name>
        <dbReference type="ChEBI" id="CHEBI:29105"/>
    </cofactor>
    <text evidence="8">Binds 1 zinc ion per subunit.</text>
</comment>
<protein>
    <recommendedName>
        <fullName evidence="7 8">Large ribosomal subunit protein bL31</fullName>
    </recommendedName>
</protein>
<proteinExistence type="inferred from homology"/>
<evidence type="ECO:0000256" key="8">
    <source>
        <dbReference type="HAMAP-Rule" id="MF_00501"/>
    </source>
</evidence>
<feature type="binding site" evidence="8">
    <location>
        <position position="40"/>
    </location>
    <ligand>
        <name>Zn(2+)</name>
        <dbReference type="ChEBI" id="CHEBI:29105"/>
    </ligand>
</feature>
<gene>
    <name evidence="8 9" type="primary">rpmE</name>
    <name evidence="9" type="ORF">BUCICUMA2628_384</name>
</gene>
<evidence type="ECO:0000256" key="7">
    <source>
        <dbReference type="ARBA" id="ARBA00035687"/>
    </source>
</evidence>
<evidence type="ECO:0000313" key="10">
    <source>
        <dbReference type="Proteomes" id="UP000294404"/>
    </source>
</evidence>
<dbReference type="GO" id="GO:0005840">
    <property type="term" value="C:ribosome"/>
    <property type="evidence" value="ECO:0007669"/>
    <property type="project" value="UniProtKB-KW"/>
</dbReference>
<comment type="subunit">
    <text evidence="2 8">Part of the 50S ribosomal subunit.</text>
</comment>
<dbReference type="HAMAP" id="MF_00501">
    <property type="entry name" value="Ribosomal_bL31_1"/>
    <property type="match status" value="1"/>
</dbReference>
<comment type="similarity">
    <text evidence="1 8">Belongs to the bacterial ribosomal protein bL31 family. Type A subfamily.</text>
</comment>
<keyword evidence="3 8" id="KW-0699">rRNA-binding</keyword>
<dbReference type="InterPro" id="IPR034704">
    <property type="entry name" value="Ribosomal_bL28/bL31-like_sf"/>
</dbReference>
<feature type="binding site" evidence="8">
    <location>
        <position position="18"/>
    </location>
    <ligand>
        <name>Zn(2+)</name>
        <dbReference type="ChEBI" id="CHEBI:29105"/>
    </ligand>
</feature>
<keyword evidence="5 8" id="KW-0689">Ribosomal protein</keyword>
<dbReference type="Proteomes" id="UP000294404">
    <property type="component" value="Chromosome"/>
</dbReference>
<evidence type="ECO:0000313" key="9">
    <source>
        <dbReference type="EMBL" id="VFP78386.1"/>
    </source>
</evidence>
<keyword evidence="6 8" id="KW-0687">Ribonucleoprotein</keyword>
<dbReference type="GO" id="GO:0019843">
    <property type="term" value="F:rRNA binding"/>
    <property type="evidence" value="ECO:0007669"/>
    <property type="project" value="UniProtKB-KW"/>
</dbReference>
<sequence length="69" mass="8205">MKKKIHPEYKQIFAICSCGYKIPVFSTKKSDMLLDLCSQCHPFYTGKQRNMNTKGRIQRFQKRFNLSEI</sequence>
<dbReference type="InterPro" id="IPR027491">
    <property type="entry name" value="Ribosomal_bL31_A"/>
</dbReference>
<dbReference type="InterPro" id="IPR042105">
    <property type="entry name" value="Ribosomal_bL31_sf"/>
</dbReference>
<feature type="binding site" evidence="8">
    <location>
        <position position="16"/>
    </location>
    <ligand>
        <name>Zn(2+)</name>
        <dbReference type="ChEBI" id="CHEBI:29105"/>
    </ligand>
</feature>
<dbReference type="OrthoDB" id="9803251at2"/>
<dbReference type="GO" id="GO:0006412">
    <property type="term" value="P:translation"/>
    <property type="evidence" value="ECO:0007669"/>
    <property type="project" value="UniProtKB-UniRule"/>
</dbReference>
<name>A0A451CYP0_9GAMM</name>
<keyword evidence="8" id="KW-0862">Zinc</keyword>
<evidence type="ECO:0000256" key="4">
    <source>
        <dbReference type="ARBA" id="ARBA00022884"/>
    </source>
</evidence>
<accession>A0A451CYP0</accession>
<feature type="binding site" evidence="8">
    <location>
        <position position="37"/>
    </location>
    <ligand>
        <name>Zn(2+)</name>
        <dbReference type="ChEBI" id="CHEBI:29105"/>
    </ligand>
</feature>
<dbReference type="SUPFAM" id="SSF143800">
    <property type="entry name" value="L28p-like"/>
    <property type="match status" value="1"/>
</dbReference>
<evidence type="ECO:0000256" key="5">
    <source>
        <dbReference type="ARBA" id="ARBA00022980"/>
    </source>
</evidence>
<reference evidence="9 10" key="1">
    <citation type="submission" date="2019-02" db="EMBL/GenBank/DDBJ databases">
        <authorList>
            <person name="Manzano-Marin A."/>
            <person name="Manzano-Marin A."/>
        </authorList>
    </citation>
    <scope>NUCLEOTIDE SEQUENCE [LARGE SCALE GENOMIC DNA]</scope>
    <source>
        <strain evidence="9 10">BuCicuneomaculata</strain>
    </source>
</reference>
<organism evidence="9 10">
    <name type="scientific">Buchnera aphidicola</name>
    <name type="common">Cinara cuneomaculata</name>
    <dbReference type="NCBI Taxonomy" id="1660040"/>
    <lineage>
        <taxon>Bacteria</taxon>
        <taxon>Pseudomonadati</taxon>
        <taxon>Pseudomonadota</taxon>
        <taxon>Gammaproteobacteria</taxon>
        <taxon>Enterobacterales</taxon>
        <taxon>Erwiniaceae</taxon>
        <taxon>Buchnera</taxon>
    </lineage>
</organism>
<evidence type="ECO:0000256" key="1">
    <source>
        <dbReference type="ARBA" id="ARBA00009296"/>
    </source>
</evidence>
<dbReference type="GO" id="GO:1990904">
    <property type="term" value="C:ribonucleoprotein complex"/>
    <property type="evidence" value="ECO:0007669"/>
    <property type="project" value="UniProtKB-KW"/>
</dbReference>
<evidence type="ECO:0000256" key="6">
    <source>
        <dbReference type="ARBA" id="ARBA00023274"/>
    </source>
</evidence>
<dbReference type="PANTHER" id="PTHR33280:SF1">
    <property type="entry name" value="LARGE RIBOSOMAL SUBUNIT PROTEIN BL31C"/>
    <property type="match status" value="1"/>
</dbReference>
<dbReference type="Pfam" id="PF01197">
    <property type="entry name" value="Ribosomal_L31"/>
    <property type="match status" value="1"/>
</dbReference>
<evidence type="ECO:0000256" key="2">
    <source>
        <dbReference type="ARBA" id="ARBA00011838"/>
    </source>
</evidence>
<dbReference type="Gene3D" id="4.10.830.30">
    <property type="entry name" value="Ribosomal protein L31"/>
    <property type="match status" value="1"/>
</dbReference>
<dbReference type="RefSeq" id="WP_154027727.1">
    <property type="nucleotide sequence ID" value="NZ_LR217695.1"/>
</dbReference>
<dbReference type="AlphaFoldDB" id="A0A451CYP0"/>
<comment type="function">
    <text evidence="8">Binds the 23S rRNA.</text>
</comment>
<dbReference type="GO" id="GO:0046872">
    <property type="term" value="F:metal ion binding"/>
    <property type="evidence" value="ECO:0007669"/>
    <property type="project" value="UniProtKB-KW"/>
</dbReference>
<dbReference type="InterPro" id="IPR002150">
    <property type="entry name" value="Ribosomal_bL31"/>
</dbReference>
<dbReference type="GO" id="GO:0003735">
    <property type="term" value="F:structural constituent of ribosome"/>
    <property type="evidence" value="ECO:0007669"/>
    <property type="project" value="InterPro"/>
</dbReference>
<dbReference type="PRINTS" id="PR01249">
    <property type="entry name" value="RIBOSOMALL31"/>
</dbReference>
<dbReference type="PANTHER" id="PTHR33280">
    <property type="entry name" value="50S RIBOSOMAL PROTEIN L31, CHLOROPLASTIC"/>
    <property type="match status" value="1"/>
</dbReference>